<dbReference type="InParanoid" id="A0A067MTD5"/>
<dbReference type="GO" id="GO:0015031">
    <property type="term" value="P:protein transport"/>
    <property type="evidence" value="ECO:0007669"/>
    <property type="project" value="UniProtKB-KW"/>
</dbReference>
<evidence type="ECO:0008006" key="14">
    <source>
        <dbReference type="Google" id="ProtNLM"/>
    </source>
</evidence>
<sequence length="402" mass="44903">MTEPSPTPGFALTIHVWPAKWDLPSLDPSCLAAVLYLQLAFPGNYAIAECTNPDFSPTGQLPYLTHGLHAVAPLPSIISYLSSLDPNAVAEWKREAPPANPTLDANNLTPLEAQQSVAWRSYIDSHLGDLVAHSFYALYPNYYELTRPTLAEVLPFPHKYYIPGRLREVYRPRLEAAGLWDVDEQMEEFKLERDATKISAESPSDTIKKTFATEKIVERARGVFDLISSILSDKPFFYQNQPTKLDITLASYTLLILNAPLPNPLLKNLLDESYPTLVAHARLVQSRAISPETPLAPKLEVERIHPLSLISQGISRMAGSGWGWRKEKKKSDADRRFDMWRWAWFAAAGIGMVGYVLGSGLIRISVVKGNGEGAQQVDDRGHEGDQHDGEDDEEEEEEHSDN</sequence>
<dbReference type="EMBL" id="KL198022">
    <property type="protein sequence ID" value="KDQ17975.1"/>
    <property type="molecule type" value="Genomic_DNA"/>
</dbReference>
<dbReference type="STRING" id="930990.A0A067MTD5"/>
<reference evidence="13" key="1">
    <citation type="journal article" date="2014" name="Proc. Natl. Acad. Sci. U.S.A.">
        <title>Extensive sampling of basidiomycete genomes demonstrates inadequacy of the white-rot/brown-rot paradigm for wood decay fungi.</title>
        <authorList>
            <person name="Riley R."/>
            <person name="Salamov A.A."/>
            <person name="Brown D.W."/>
            <person name="Nagy L.G."/>
            <person name="Floudas D."/>
            <person name="Held B.W."/>
            <person name="Levasseur A."/>
            <person name="Lombard V."/>
            <person name="Morin E."/>
            <person name="Otillar R."/>
            <person name="Lindquist E.A."/>
            <person name="Sun H."/>
            <person name="LaButti K.M."/>
            <person name="Schmutz J."/>
            <person name="Jabbour D."/>
            <person name="Luo H."/>
            <person name="Baker S.E."/>
            <person name="Pisabarro A.G."/>
            <person name="Walton J.D."/>
            <person name="Blanchette R.A."/>
            <person name="Henrissat B."/>
            <person name="Martin F."/>
            <person name="Cullen D."/>
            <person name="Hibbett D.S."/>
            <person name="Grigoriev I.V."/>
        </authorList>
    </citation>
    <scope>NUCLEOTIDE SEQUENCE [LARGE SCALE GENOMIC DNA]</scope>
    <source>
        <strain evidence="13">FD-172 SS1</strain>
    </source>
</reference>
<evidence type="ECO:0000256" key="3">
    <source>
        <dbReference type="ARBA" id="ARBA00022448"/>
    </source>
</evidence>
<feature type="compositionally biased region" description="Acidic residues" evidence="8">
    <location>
        <begin position="388"/>
        <end position="402"/>
    </location>
</feature>
<dbReference type="InterPro" id="IPR019564">
    <property type="entry name" value="Sam37/metaxin_N"/>
</dbReference>
<keyword evidence="5" id="KW-0653">Protein transport</keyword>
<proteinExistence type="inferred from homology"/>
<dbReference type="PANTHER" id="PTHR12289">
    <property type="entry name" value="METAXIN RELATED"/>
    <property type="match status" value="1"/>
</dbReference>
<evidence type="ECO:0000256" key="9">
    <source>
        <dbReference type="SAM" id="Phobius"/>
    </source>
</evidence>
<feature type="transmembrane region" description="Helical" evidence="9">
    <location>
        <begin position="339"/>
        <end position="358"/>
    </location>
</feature>
<dbReference type="HOGENOM" id="CLU_032751_2_0_1"/>
<protein>
    <recommendedName>
        <fullName evidence="14">Mitochondrial outer membrane transport complex Sam37/metaxin N-terminal domain-containing protein</fullName>
    </recommendedName>
</protein>
<evidence type="ECO:0000256" key="6">
    <source>
        <dbReference type="ARBA" id="ARBA00023128"/>
    </source>
</evidence>
<dbReference type="Pfam" id="PF17171">
    <property type="entry name" value="GST_C_6"/>
    <property type="match status" value="1"/>
</dbReference>
<feature type="domain" description="Metaxin glutathione S-transferase" evidence="11">
    <location>
        <begin position="222"/>
        <end position="281"/>
    </location>
</feature>
<keyword evidence="9" id="KW-1133">Transmembrane helix</keyword>
<gene>
    <name evidence="12" type="ORF">BOTBODRAFT_29290</name>
</gene>
<keyword evidence="13" id="KW-1185">Reference proteome</keyword>
<evidence type="ECO:0000256" key="5">
    <source>
        <dbReference type="ARBA" id="ARBA00022927"/>
    </source>
</evidence>
<feature type="domain" description="Mitochondrial outer membrane transport complex Sam37/metaxin N-terminal" evidence="10">
    <location>
        <begin position="30"/>
        <end position="167"/>
    </location>
</feature>
<evidence type="ECO:0000313" key="12">
    <source>
        <dbReference type="EMBL" id="KDQ17975.1"/>
    </source>
</evidence>
<keyword evidence="9" id="KW-0812">Transmembrane</keyword>
<dbReference type="FunCoup" id="A0A067MTD5">
    <property type="interactions" value="159"/>
</dbReference>
<feature type="region of interest" description="Disordered" evidence="8">
    <location>
        <begin position="373"/>
        <end position="402"/>
    </location>
</feature>
<comment type="subcellular location">
    <subcellularLocation>
        <location evidence="1">Mitochondrion outer membrane</location>
    </subcellularLocation>
</comment>
<dbReference type="Proteomes" id="UP000027195">
    <property type="component" value="Unassembled WGS sequence"/>
</dbReference>
<dbReference type="Pfam" id="PF10568">
    <property type="entry name" value="Tom37"/>
    <property type="match status" value="1"/>
</dbReference>
<dbReference type="OrthoDB" id="5835136at2759"/>
<dbReference type="PANTHER" id="PTHR12289:SF41">
    <property type="entry name" value="FAILED AXON CONNECTIONS-RELATED"/>
    <property type="match status" value="1"/>
</dbReference>
<evidence type="ECO:0000259" key="11">
    <source>
        <dbReference type="Pfam" id="PF17171"/>
    </source>
</evidence>
<keyword evidence="3" id="KW-0813">Transport</keyword>
<keyword evidence="6" id="KW-0496">Mitochondrion</keyword>
<evidence type="ECO:0000256" key="8">
    <source>
        <dbReference type="SAM" id="MobiDB-lite"/>
    </source>
</evidence>
<organism evidence="12 13">
    <name type="scientific">Botryobasidium botryosum (strain FD-172 SS1)</name>
    <dbReference type="NCBI Taxonomy" id="930990"/>
    <lineage>
        <taxon>Eukaryota</taxon>
        <taxon>Fungi</taxon>
        <taxon>Dikarya</taxon>
        <taxon>Basidiomycota</taxon>
        <taxon>Agaricomycotina</taxon>
        <taxon>Agaricomycetes</taxon>
        <taxon>Cantharellales</taxon>
        <taxon>Botryobasidiaceae</taxon>
        <taxon>Botryobasidium</taxon>
    </lineage>
</organism>
<dbReference type="SUPFAM" id="SSF47616">
    <property type="entry name" value="GST C-terminal domain-like"/>
    <property type="match status" value="1"/>
</dbReference>
<evidence type="ECO:0000259" key="10">
    <source>
        <dbReference type="Pfam" id="PF10568"/>
    </source>
</evidence>
<dbReference type="AlphaFoldDB" id="A0A067MTD5"/>
<dbReference type="InterPro" id="IPR033468">
    <property type="entry name" value="Metaxin_GST"/>
</dbReference>
<dbReference type="InterPro" id="IPR050931">
    <property type="entry name" value="Mito_Protein_Transport_Metaxin"/>
</dbReference>
<feature type="compositionally biased region" description="Basic and acidic residues" evidence="8">
    <location>
        <begin position="377"/>
        <end position="387"/>
    </location>
</feature>
<evidence type="ECO:0000256" key="1">
    <source>
        <dbReference type="ARBA" id="ARBA00004294"/>
    </source>
</evidence>
<dbReference type="GO" id="GO:0007005">
    <property type="term" value="P:mitochondrion organization"/>
    <property type="evidence" value="ECO:0007669"/>
    <property type="project" value="TreeGrafter"/>
</dbReference>
<dbReference type="CDD" id="cd03054">
    <property type="entry name" value="GST_N_Metaxin"/>
    <property type="match status" value="1"/>
</dbReference>
<keyword evidence="7 9" id="KW-0472">Membrane</keyword>
<name>A0A067MTD5_BOTB1</name>
<comment type="similarity">
    <text evidence="2">Belongs to the metaxin family.</text>
</comment>
<evidence type="ECO:0000256" key="7">
    <source>
        <dbReference type="ARBA" id="ARBA00023136"/>
    </source>
</evidence>
<evidence type="ECO:0000256" key="2">
    <source>
        <dbReference type="ARBA" id="ARBA00009170"/>
    </source>
</evidence>
<evidence type="ECO:0000313" key="13">
    <source>
        <dbReference type="Proteomes" id="UP000027195"/>
    </source>
</evidence>
<evidence type="ECO:0000256" key="4">
    <source>
        <dbReference type="ARBA" id="ARBA00022787"/>
    </source>
</evidence>
<keyword evidence="4" id="KW-1000">Mitochondrion outer membrane</keyword>
<accession>A0A067MTD5</accession>
<dbReference type="InterPro" id="IPR036282">
    <property type="entry name" value="Glutathione-S-Trfase_C_sf"/>
</dbReference>
<dbReference type="GO" id="GO:0001401">
    <property type="term" value="C:SAM complex"/>
    <property type="evidence" value="ECO:0007669"/>
    <property type="project" value="InterPro"/>
</dbReference>